<evidence type="ECO:0000313" key="4">
    <source>
        <dbReference type="EMBL" id="GJM60669.1"/>
    </source>
</evidence>
<evidence type="ECO:0000313" key="5">
    <source>
        <dbReference type="Proteomes" id="UP001310022"/>
    </source>
</evidence>
<dbReference type="Proteomes" id="UP001310022">
    <property type="component" value="Unassembled WGS sequence"/>
</dbReference>
<dbReference type="PANTHER" id="PTHR43673">
    <property type="entry name" value="NAD(P)H NITROREDUCTASE YDGI-RELATED"/>
    <property type="match status" value="1"/>
</dbReference>
<gene>
    <name evidence="4" type="ORF">PEDI_12210</name>
</gene>
<dbReference type="InterPro" id="IPR000415">
    <property type="entry name" value="Nitroreductase-like"/>
</dbReference>
<keyword evidence="2" id="KW-0560">Oxidoreductase</keyword>
<proteinExistence type="inferred from homology"/>
<protein>
    <submittedName>
        <fullName evidence="4">Nitroreductase</fullName>
    </submittedName>
</protein>
<dbReference type="GO" id="GO:0016491">
    <property type="term" value="F:oxidoreductase activity"/>
    <property type="evidence" value="ECO:0007669"/>
    <property type="project" value="UniProtKB-KW"/>
</dbReference>
<dbReference type="InterPro" id="IPR029479">
    <property type="entry name" value="Nitroreductase"/>
</dbReference>
<keyword evidence="5" id="KW-1185">Reference proteome</keyword>
<dbReference type="AlphaFoldDB" id="A0AAN5AJ79"/>
<organism evidence="4 5">
    <name type="scientific">Persicobacter diffluens</name>
    <dbReference type="NCBI Taxonomy" id="981"/>
    <lineage>
        <taxon>Bacteria</taxon>
        <taxon>Pseudomonadati</taxon>
        <taxon>Bacteroidota</taxon>
        <taxon>Cytophagia</taxon>
        <taxon>Cytophagales</taxon>
        <taxon>Persicobacteraceae</taxon>
        <taxon>Persicobacter</taxon>
    </lineage>
</organism>
<evidence type="ECO:0000259" key="3">
    <source>
        <dbReference type="Pfam" id="PF00881"/>
    </source>
</evidence>
<comment type="caution">
    <text evidence="4">The sequence shown here is derived from an EMBL/GenBank/DDBJ whole genome shotgun (WGS) entry which is preliminary data.</text>
</comment>
<dbReference type="SUPFAM" id="SSF55469">
    <property type="entry name" value="FMN-dependent nitroreductase-like"/>
    <property type="match status" value="1"/>
</dbReference>
<comment type="similarity">
    <text evidence="1">Belongs to the nitroreductase family.</text>
</comment>
<dbReference type="RefSeq" id="WP_338236374.1">
    <property type="nucleotide sequence ID" value="NZ_BQKE01000001.1"/>
</dbReference>
<sequence>MNATQTAQSLSFEEIVRSRRAMRRFDQEANWDPKVIDKCLDLAIQAPNSSNMQLWQFIRITKAEAIQEMSRLCMGQGSAANAKEIIVFVARPDWWKKHAQFNISKIKAQESNPKKLKRALEYYEKYVPFFYNQDSMGILGFFKKILVNFMGIKKPMMREAGRTDIRISIHKSVALAAMTFMYALKGEGLDSCPLEGFDSKRVKKFLNLPSKAEINMVIPCGKGIPEGIYSPKNRIPLEEISQKL</sequence>
<dbReference type="Gene3D" id="3.40.109.10">
    <property type="entry name" value="NADH Oxidase"/>
    <property type="match status" value="1"/>
</dbReference>
<dbReference type="PANTHER" id="PTHR43673:SF10">
    <property type="entry name" value="NADH DEHYDROGENASE_NAD(P)H NITROREDUCTASE XCC3605-RELATED"/>
    <property type="match status" value="1"/>
</dbReference>
<dbReference type="EMBL" id="BQKE01000001">
    <property type="protein sequence ID" value="GJM60669.1"/>
    <property type="molecule type" value="Genomic_DNA"/>
</dbReference>
<dbReference type="Pfam" id="PF00881">
    <property type="entry name" value="Nitroreductase"/>
    <property type="match status" value="1"/>
</dbReference>
<reference evidence="4 5" key="1">
    <citation type="submission" date="2021-12" db="EMBL/GenBank/DDBJ databases">
        <title>Genome sequencing of bacteria with rrn-lacking chromosome and rrn-plasmid.</title>
        <authorList>
            <person name="Anda M."/>
            <person name="Iwasaki W."/>
        </authorList>
    </citation>
    <scope>NUCLEOTIDE SEQUENCE [LARGE SCALE GENOMIC DNA]</scope>
    <source>
        <strain evidence="4 5">NBRC 15940</strain>
    </source>
</reference>
<accession>A0AAN5AJ79</accession>
<name>A0AAN5AJ79_9BACT</name>
<feature type="domain" description="Nitroreductase" evidence="3">
    <location>
        <begin position="16"/>
        <end position="222"/>
    </location>
</feature>
<evidence type="ECO:0000256" key="2">
    <source>
        <dbReference type="ARBA" id="ARBA00023002"/>
    </source>
</evidence>
<evidence type="ECO:0000256" key="1">
    <source>
        <dbReference type="ARBA" id="ARBA00007118"/>
    </source>
</evidence>